<dbReference type="Proteomes" id="UP000326961">
    <property type="component" value="Chromosome"/>
</dbReference>
<dbReference type="AlphaFoldDB" id="A0A5P3XIH6"/>
<keyword evidence="2" id="KW-0966">Cell projection</keyword>
<protein>
    <submittedName>
        <fullName evidence="2">Flagellar hook-length control protein FliK</fullName>
    </submittedName>
</protein>
<feature type="domain" description="Flagellar hook-length control protein-like C-terminal" evidence="1">
    <location>
        <begin position="277"/>
        <end position="358"/>
    </location>
</feature>
<evidence type="ECO:0000313" key="2">
    <source>
        <dbReference type="EMBL" id="QEZ70164.1"/>
    </source>
</evidence>
<dbReference type="Pfam" id="PF02120">
    <property type="entry name" value="Flg_hook"/>
    <property type="match status" value="1"/>
</dbReference>
<proteinExistence type="predicted"/>
<keyword evidence="2" id="KW-0282">Flagellum</keyword>
<dbReference type="InterPro" id="IPR038610">
    <property type="entry name" value="FliK-like_C_sf"/>
</dbReference>
<gene>
    <name evidence="2" type="ORF">D4A35_15150</name>
</gene>
<sequence length="408" mass="46105">MNFNLNFSFDLVNLALGKSNLSTKLSSKGGFEDLLASLDMDIENTNVDQKNEDCDLIASLIQNLFSNLNNLKEMYNSDVNPDLKKEEILKSINDTILSINDKSNLSLKTLDIDKMMKLSNDEVSSYIDLNFNLDKFTKNDDLDLPTDSEIILPKGLNLDKLSKKAGEENTKLAENINEQDENPKDGIKKVDSEIKSLKSYEELNVATNANKNNIVDVNQKDRSKDESLSILENIADKNASDLSIINNKTFTQETSINKNLPAVTIRASNIGDDFIKMVKYLKNNNIEEIKVNINPKELGDMTIKLLKDSEATKVFIHVGKEETFNMLNKNLHDINKHLTDLGIKAKDIVVEMKSNDQNFFSDNLSQQFSKKEEQKKQKRNNRSGDTVLNSVEDLDENKIDESNLNILA</sequence>
<organism evidence="2 3">
    <name type="scientific">Paraclostridium bifermentans</name>
    <name type="common">Clostridium bifermentans</name>
    <dbReference type="NCBI Taxonomy" id="1490"/>
    <lineage>
        <taxon>Bacteria</taxon>
        <taxon>Bacillati</taxon>
        <taxon>Bacillota</taxon>
        <taxon>Clostridia</taxon>
        <taxon>Peptostreptococcales</taxon>
        <taxon>Peptostreptococcaceae</taxon>
        <taxon>Paraclostridium</taxon>
    </lineage>
</organism>
<dbReference type="CDD" id="cd17470">
    <property type="entry name" value="T3SS_Flik_C"/>
    <property type="match status" value="1"/>
</dbReference>
<dbReference type="EMBL" id="CP032452">
    <property type="protein sequence ID" value="QEZ70164.1"/>
    <property type="molecule type" value="Genomic_DNA"/>
</dbReference>
<dbReference type="Gene3D" id="3.30.750.140">
    <property type="match status" value="1"/>
</dbReference>
<name>A0A5P3XIH6_PARBF</name>
<evidence type="ECO:0000259" key="1">
    <source>
        <dbReference type="Pfam" id="PF02120"/>
    </source>
</evidence>
<reference evidence="2 3" key="1">
    <citation type="submission" date="2018-09" db="EMBL/GenBank/DDBJ databases">
        <title>A clostridial neurotoxin that targets Anopheles mosquitoes.</title>
        <authorList>
            <person name="Contreras E."/>
            <person name="Masuyer G."/>
            <person name="Qureshi N."/>
            <person name="Chawla S."/>
            <person name="Lim H.L."/>
            <person name="Chen J."/>
            <person name="Stenmark P."/>
            <person name="Gill S."/>
        </authorList>
    </citation>
    <scope>NUCLEOTIDE SEQUENCE [LARGE SCALE GENOMIC DNA]</scope>
    <source>
        <strain evidence="2 3">Cbm</strain>
    </source>
</reference>
<keyword evidence="2" id="KW-0969">Cilium</keyword>
<accession>A0A5P3XIH6</accession>
<dbReference type="InterPro" id="IPR021136">
    <property type="entry name" value="Flagellar_hook_control-like_C"/>
</dbReference>
<dbReference type="RefSeq" id="WP_150887100.1">
    <property type="nucleotide sequence ID" value="NZ_CP032452.1"/>
</dbReference>
<evidence type="ECO:0000313" key="3">
    <source>
        <dbReference type="Proteomes" id="UP000326961"/>
    </source>
</evidence>